<sequence>MRIIECDIFLKCLLLLKIDEFSYFYFLLKKGLKTSNNKMRIFLLYVMPQ</sequence>
<accession>A0A6G7GS53</accession>
<protein>
    <submittedName>
        <fullName evidence="1">Uncharacterized protein</fullName>
    </submittedName>
</protein>
<name>A0A6G7GS53_KUEST</name>
<evidence type="ECO:0000313" key="1">
    <source>
        <dbReference type="EMBL" id="QII12129.1"/>
    </source>
</evidence>
<dbReference type="AlphaFoldDB" id="A0A6G7GS53"/>
<gene>
    <name evidence="1" type="ORF">KsCSTR_27500</name>
</gene>
<reference evidence="1 2" key="1">
    <citation type="submission" date="2020-02" db="EMBL/GenBank/DDBJ databases">
        <title>Newly sequenced genome of strain CSTR1 showed variability in Candidatus Kuenenia stuttgartiensis genomes.</title>
        <authorList>
            <person name="Ding C."/>
            <person name="Adrian L."/>
        </authorList>
    </citation>
    <scope>NUCLEOTIDE SEQUENCE [LARGE SCALE GENOMIC DNA]</scope>
    <source>
        <strain evidence="1 2">CSTR1</strain>
    </source>
</reference>
<dbReference type="EMBL" id="CP049055">
    <property type="protein sequence ID" value="QII12129.1"/>
    <property type="molecule type" value="Genomic_DNA"/>
</dbReference>
<proteinExistence type="predicted"/>
<organism evidence="1 2">
    <name type="scientific">Kuenenia stuttgartiensis</name>
    <dbReference type="NCBI Taxonomy" id="174633"/>
    <lineage>
        <taxon>Bacteria</taxon>
        <taxon>Pseudomonadati</taxon>
        <taxon>Planctomycetota</taxon>
        <taxon>Candidatus Brocadiia</taxon>
        <taxon>Candidatus Brocadiales</taxon>
        <taxon>Candidatus Brocadiaceae</taxon>
        <taxon>Candidatus Kuenenia</taxon>
    </lineage>
</organism>
<evidence type="ECO:0000313" key="2">
    <source>
        <dbReference type="Proteomes" id="UP000501926"/>
    </source>
</evidence>
<dbReference type="Proteomes" id="UP000501926">
    <property type="component" value="Chromosome"/>
</dbReference>